<evidence type="ECO:0000313" key="2">
    <source>
        <dbReference type="EMBL" id="KAF2454994.1"/>
    </source>
</evidence>
<feature type="transmembrane region" description="Helical" evidence="1">
    <location>
        <begin position="67"/>
        <end position="84"/>
    </location>
</feature>
<feature type="transmembrane region" description="Helical" evidence="1">
    <location>
        <begin position="90"/>
        <end position="108"/>
    </location>
</feature>
<name>A0A6A6NU72_9PEZI</name>
<reference evidence="2" key="1">
    <citation type="journal article" date="2020" name="Stud. Mycol.">
        <title>101 Dothideomycetes genomes: a test case for predicting lifestyles and emergence of pathogens.</title>
        <authorList>
            <person name="Haridas S."/>
            <person name="Albert R."/>
            <person name="Binder M."/>
            <person name="Bloem J."/>
            <person name="Labutti K."/>
            <person name="Salamov A."/>
            <person name="Andreopoulos B."/>
            <person name="Baker S."/>
            <person name="Barry K."/>
            <person name="Bills G."/>
            <person name="Bluhm B."/>
            <person name="Cannon C."/>
            <person name="Castanera R."/>
            <person name="Culley D."/>
            <person name="Daum C."/>
            <person name="Ezra D."/>
            <person name="Gonzalez J."/>
            <person name="Henrissat B."/>
            <person name="Kuo A."/>
            <person name="Liang C."/>
            <person name="Lipzen A."/>
            <person name="Lutzoni F."/>
            <person name="Magnuson J."/>
            <person name="Mondo S."/>
            <person name="Nolan M."/>
            <person name="Ohm R."/>
            <person name="Pangilinan J."/>
            <person name="Park H.-J."/>
            <person name="Ramirez L."/>
            <person name="Alfaro M."/>
            <person name="Sun H."/>
            <person name="Tritt A."/>
            <person name="Yoshinaga Y."/>
            <person name="Zwiers L.-H."/>
            <person name="Turgeon B."/>
            <person name="Goodwin S."/>
            <person name="Spatafora J."/>
            <person name="Crous P."/>
            <person name="Grigoriev I."/>
        </authorList>
    </citation>
    <scope>NUCLEOTIDE SEQUENCE</scope>
    <source>
        <strain evidence="2">ATCC 16933</strain>
    </source>
</reference>
<keyword evidence="1" id="KW-1133">Transmembrane helix</keyword>
<proteinExistence type="predicted"/>
<keyword evidence="3" id="KW-1185">Reference proteome</keyword>
<dbReference type="EMBL" id="MU001688">
    <property type="protein sequence ID" value="KAF2454994.1"/>
    <property type="molecule type" value="Genomic_DNA"/>
</dbReference>
<sequence length="115" mass="12898">MIGWRNEILSIKAYQATAIKDHKYLLLSPIGTANAPYARGLSLSSVFSVRIAELGARQHLLGVADSAWRSFLFFISFVFSFSSPHLPRPLLFFFLLACTLSVLHYKIFSQAQISC</sequence>
<keyword evidence="1" id="KW-0812">Transmembrane</keyword>
<accession>A0A6A6NU72</accession>
<organism evidence="2 3">
    <name type="scientific">Lineolata rhizophorae</name>
    <dbReference type="NCBI Taxonomy" id="578093"/>
    <lineage>
        <taxon>Eukaryota</taxon>
        <taxon>Fungi</taxon>
        <taxon>Dikarya</taxon>
        <taxon>Ascomycota</taxon>
        <taxon>Pezizomycotina</taxon>
        <taxon>Dothideomycetes</taxon>
        <taxon>Dothideomycetes incertae sedis</taxon>
        <taxon>Lineolatales</taxon>
        <taxon>Lineolataceae</taxon>
        <taxon>Lineolata</taxon>
    </lineage>
</organism>
<keyword evidence="1" id="KW-0472">Membrane</keyword>
<evidence type="ECO:0000256" key="1">
    <source>
        <dbReference type="SAM" id="Phobius"/>
    </source>
</evidence>
<evidence type="ECO:0000313" key="3">
    <source>
        <dbReference type="Proteomes" id="UP000799766"/>
    </source>
</evidence>
<gene>
    <name evidence="2" type="ORF">BDY21DRAFT_76248</name>
</gene>
<dbReference type="AlphaFoldDB" id="A0A6A6NU72"/>
<protein>
    <submittedName>
        <fullName evidence="2">Uncharacterized protein</fullName>
    </submittedName>
</protein>
<dbReference type="Proteomes" id="UP000799766">
    <property type="component" value="Unassembled WGS sequence"/>
</dbReference>